<accession>A0A0H5QT61</accession>
<proteinExistence type="predicted"/>
<feature type="region of interest" description="Disordered" evidence="1">
    <location>
        <begin position="960"/>
        <end position="991"/>
    </location>
</feature>
<feature type="region of interest" description="Disordered" evidence="1">
    <location>
        <begin position="512"/>
        <end position="541"/>
    </location>
</feature>
<feature type="compositionally biased region" description="Basic and acidic residues" evidence="1">
    <location>
        <begin position="407"/>
        <end position="419"/>
    </location>
</feature>
<feature type="region of interest" description="Disordered" evidence="1">
    <location>
        <begin position="406"/>
        <end position="425"/>
    </location>
</feature>
<organism evidence="2">
    <name type="scientific">Spongospora subterranea</name>
    <dbReference type="NCBI Taxonomy" id="70186"/>
    <lineage>
        <taxon>Eukaryota</taxon>
        <taxon>Sar</taxon>
        <taxon>Rhizaria</taxon>
        <taxon>Endomyxa</taxon>
        <taxon>Phytomyxea</taxon>
        <taxon>Plasmodiophorida</taxon>
        <taxon>Plasmodiophoridae</taxon>
        <taxon>Spongospora</taxon>
    </lineage>
</organism>
<feature type="compositionally biased region" description="Polar residues" evidence="1">
    <location>
        <begin position="518"/>
        <end position="541"/>
    </location>
</feature>
<feature type="non-terminal residue" evidence="2">
    <location>
        <position position="1"/>
    </location>
</feature>
<evidence type="ECO:0000256" key="1">
    <source>
        <dbReference type="SAM" id="MobiDB-lite"/>
    </source>
</evidence>
<feature type="region of interest" description="Disordered" evidence="1">
    <location>
        <begin position="714"/>
        <end position="748"/>
    </location>
</feature>
<reference evidence="2" key="1">
    <citation type="submission" date="2015-04" db="EMBL/GenBank/DDBJ databases">
        <title>The genome sequence of the plant pathogenic Rhizarian Plasmodiophora brassicae reveals insights in its biotrophic life cycle and the origin of chitin synthesis.</title>
        <authorList>
            <person name="Schwelm A."/>
            <person name="Fogelqvist J."/>
            <person name="Knaust A."/>
            <person name="Julke S."/>
            <person name="Lilja T."/>
            <person name="Dhandapani V."/>
            <person name="Bonilla-Rosso G."/>
            <person name="Karlsson M."/>
            <person name="Shevchenko A."/>
            <person name="Choi S.R."/>
            <person name="Kim H.G."/>
            <person name="Park J.Y."/>
            <person name="Lim Y.P."/>
            <person name="Ludwig-Muller J."/>
            <person name="Dixelius C."/>
        </authorList>
    </citation>
    <scope>NUCLEOTIDE SEQUENCE</scope>
    <source>
        <tissue evidence="2">Potato root galls</tissue>
    </source>
</reference>
<evidence type="ECO:0000313" key="2">
    <source>
        <dbReference type="EMBL" id="CRZ04736.1"/>
    </source>
</evidence>
<sequence>ELPADDAAVSTRCDVIANSATLEMNPDALKTPVCPEKSSALVIDRQPDGLMSDVELPAENVGATAQSGFTTCSPSIPCDPISINIDDSDRVSDETVASDTSINVATTDQPMVKHEFDASKSSVDLDESSALVINLQFDGDMADRKLPADDAAVTTRCDVIANSATKPFDDVANVVEESEEVFDEIIAPTGPINVATKNPDVTAPAQCGSTTSSPAIPFDDIAIDIGYLDRVSDETVASDKSINVATTDQPMIKLEPGVLKSSVGGDESSALIINRKPDDDMADKEFPADDVTDQVVIAVDDAEGVSYEIVTPNKPHSMATTGQPMMNPDALKSSTGLDGVSIYEMQQQPSSHIAGKHPAVPVKTAAYDKSIKNAAKTDEPMIKVDSRVLEFPVGLEDSSAYVINRQPTRDSSDEKHPSEDVAGTAQTGFAINSATITYESTATAVDNSDELPERGFSSDNRINVVGTDDLQSDRDVANKEHLVLYDAVSRTDHVHIAGAVVSLSGAVTKIPTDCPEAGSNTQNDRTPSSIHNSQEDSNPQAKAFTDNTIAPVAFEIPSDFSETEAYIIARQPADTFLDYEVSVPFVDDLISKTGIRRLDAHSETVTDAHITLLGQISDTDSLPVKVQSLLTVDDNQSVPNPLQERIGHGNVVAVFEGIASKTNLAVVEKSEIPVVSSELSAYVAKQQLDSDVSGREHLAVEDVAATARNGWTSNSATTAIDGSDEGTPIQRPNVASNKSEQKDSIPVNDMQCDQNVNLFIAVPEESVSESSRIDPNACDPGTSGHVNEHQLVEDGANAQTTFVVVVPPDLSDHVAGQSDVTSNSPSALCDRTPFDGCNDSDLTVEHHPSNADEGSLLYRTHTLPGSNQPIDHDTNIDLETVLDISAKRTNEIIGKTVHIPPAGFGEESTGTIKQQIAKSDAEIEDYIVFPTSLDRISHETAIQSQPNPTDVVDSIAVVSEETDPTDSGPVAGPRDYISAKESGKAQSNDADQVEVISKDESGPGDNVMHNIALKCPAVMYDNVGLKAAKKRIFIGGAIVLPKPSISK</sequence>
<name>A0A0H5QT61_9EUKA</name>
<dbReference type="AlphaFoldDB" id="A0A0H5QT61"/>
<dbReference type="EMBL" id="HACM01004294">
    <property type="protein sequence ID" value="CRZ04736.1"/>
    <property type="molecule type" value="Transcribed_RNA"/>
</dbReference>
<protein>
    <submittedName>
        <fullName evidence="2">Uncharacterized protein</fullName>
    </submittedName>
</protein>